<feature type="transmembrane region" description="Helical" evidence="5">
    <location>
        <begin position="53"/>
        <end position="75"/>
    </location>
</feature>
<evidence type="ECO:0000256" key="3">
    <source>
        <dbReference type="ARBA" id="ARBA00022989"/>
    </source>
</evidence>
<keyword evidence="2 5" id="KW-0812">Transmembrane</keyword>
<evidence type="ECO:0000256" key="2">
    <source>
        <dbReference type="ARBA" id="ARBA00022692"/>
    </source>
</evidence>
<evidence type="ECO:0000313" key="8">
    <source>
        <dbReference type="Proteomes" id="UP000054485"/>
    </source>
</evidence>
<dbReference type="EMBL" id="KN835414">
    <property type="protein sequence ID" value="KIK38035.1"/>
    <property type="molecule type" value="Genomic_DNA"/>
</dbReference>
<sequence>MAFDTHMRRGHPIVFSLIIFFSIIELAISAWLTSRFNAYQNYFSLAERDRTRFLLFTSIWTIVVSGAYMFFFFSLPNSTFSSVASHVVFLFLTWVFWTAGAASITAALGGGLNCNTQSVFVYCGQLNALEGFAWVIWILVTFAILVVLIRGIFASRRGDGMRGPLIA</sequence>
<keyword evidence="3 5" id="KW-1133">Transmembrane helix</keyword>
<dbReference type="HOGENOM" id="CLU_109463_0_1_1"/>
<reference evidence="7 8" key="1">
    <citation type="submission" date="2014-04" db="EMBL/GenBank/DDBJ databases">
        <authorList>
            <consortium name="DOE Joint Genome Institute"/>
            <person name="Kuo A."/>
            <person name="Ruytinx J."/>
            <person name="Rineau F."/>
            <person name="Colpaert J."/>
            <person name="Kohler A."/>
            <person name="Nagy L.G."/>
            <person name="Floudas D."/>
            <person name="Copeland A."/>
            <person name="Barry K.W."/>
            <person name="Cichocki N."/>
            <person name="Veneault-Fourrey C."/>
            <person name="LaButti K."/>
            <person name="Lindquist E.A."/>
            <person name="Lipzen A."/>
            <person name="Lundell T."/>
            <person name="Morin E."/>
            <person name="Murat C."/>
            <person name="Sun H."/>
            <person name="Tunlid A."/>
            <person name="Henrissat B."/>
            <person name="Grigoriev I.V."/>
            <person name="Hibbett D.S."/>
            <person name="Martin F."/>
            <person name="Nordberg H.P."/>
            <person name="Cantor M.N."/>
            <person name="Hua S.X."/>
        </authorList>
    </citation>
    <scope>NUCLEOTIDE SEQUENCE [LARGE SCALE GENOMIC DNA]</scope>
    <source>
        <strain evidence="7 8">UH-Slu-Lm8-n1</strain>
    </source>
</reference>
<keyword evidence="8" id="KW-1185">Reference proteome</keyword>
<dbReference type="OrthoDB" id="2117453at2759"/>
<dbReference type="Pfam" id="PF01284">
    <property type="entry name" value="MARVEL"/>
    <property type="match status" value="1"/>
</dbReference>
<evidence type="ECO:0000313" key="7">
    <source>
        <dbReference type="EMBL" id="KIK38035.1"/>
    </source>
</evidence>
<evidence type="ECO:0000256" key="4">
    <source>
        <dbReference type="ARBA" id="ARBA00023136"/>
    </source>
</evidence>
<dbReference type="Proteomes" id="UP000054485">
    <property type="component" value="Unassembled WGS sequence"/>
</dbReference>
<gene>
    <name evidence="7" type="ORF">CY34DRAFT_414495</name>
</gene>
<dbReference type="STRING" id="930992.A0A0C9ZKQ2"/>
<accession>A0A0C9ZKQ2</accession>
<protein>
    <recommendedName>
        <fullName evidence="6">MARVEL domain-containing protein</fullName>
    </recommendedName>
</protein>
<reference evidence="8" key="2">
    <citation type="submission" date="2015-01" db="EMBL/GenBank/DDBJ databases">
        <title>Evolutionary Origins and Diversification of the Mycorrhizal Mutualists.</title>
        <authorList>
            <consortium name="DOE Joint Genome Institute"/>
            <consortium name="Mycorrhizal Genomics Consortium"/>
            <person name="Kohler A."/>
            <person name="Kuo A."/>
            <person name="Nagy L.G."/>
            <person name="Floudas D."/>
            <person name="Copeland A."/>
            <person name="Barry K.W."/>
            <person name="Cichocki N."/>
            <person name="Veneault-Fourrey C."/>
            <person name="LaButti K."/>
            <person name="Lindquist E.A."/>
            <person name="Lipzen A."/>
            <person name="Lundell T."/>
            <person name="Morin E."/>
            <person name="Murat C."/>
            <person name="Riley R."/>
            <person name="Ohm R."/>
            <person name="Sun H."/>
            <person name="Tunlid A."/>
            <person name="Henrissat B."/>
            <person name="Grigoriev I.V."/>
            <person name="Hibbett D.S."/>
            <person name="Martin F."/>
        </authorList>
    </citation>
    <scope>NUCLEOTIDE SEQUENCE [LARGE SCALE GENOMIC DNA]</scope>
    <source>
        <strain evidence="8">UH-Slu-Lm8-n1</strain>
    </source>
</reference>
<evidence type="ECO:0000256" key="5">
    <source>
        <dbReference type="SAM" id="Phobius"/>
    </source>
</evidence>
<dbReference type="InterPro" id="IPR008253">
    <property type="entry name" value="Marvel"/>
</dbReference>
<organism evidence="7 8">
    <name type="scientific">Suillus luteus UH-Slu-Lm8-n1</name>
    <dbReference type="NCBI Taxonomy" id="930992"/>
    <lineage>
        <taxon>Eukaryota</taxon>
        <taxon>Fungi</taxon>
        <taxon>Dikarya</taxon>
        <taxon>Basidiomycota</taxon>
        <taxon>Agaricomycotina</taxon>
        <taxon>Agaricomycetes</taxon>
        <taxon>Agaricomycetidae</taxon>
        <taxon>Boletales</taxon>
        <taxon>Suillineae</taxon>
        <taxon>Suillaceae</taxon>
        <taxon>Suillus</taxon>
    </lineage>
</organism>
<comment type="subcellular location">
    <subcellularLocation>
        <location evidence="1">Membrane</location>
        <topology evidence="1">Multi-pass membrane protein</topology>
    </subcellularLocation>
</comment>
<feature type="transmembrane region" description="Helical" evidence="5">
    <location>
        <begin position="12"/>
        <end position="33"/>
    </location>
</feature>
<evidence type="ECO:0000259" key="6">
    <source>
        <dbReference type="Pfam" id="PF01284"/>
    </source>
</evidence>
<keyword evidence="4 5" id="KW-0472">Membrane</keyword>
<name>A0A0C9ZKQ2_9AGAM</name>
<dbReference type="AlphaFoldDB" id="A0A0C9ZKQ2"/>
<evidence type="ECO:0000256" key="1">
    <source>
        <dbReference type="ARBA" id="ARBA00004141"/>
    </source>
</evidence>
<proteinExistence type="predicted"/>
<dbReference type="GO" id="GO:0016020">
    <property type="term" value="C:membrane"/>
    <property type="evidence" value="ECO:0007669"/>
    <property type="project" value="UniProtKB-SubCell"/>
</dbReference>
<feature type="transmembrane region" description="Helical" evidence="5">
    <location>
        <begin position="132"/>
        <end position="153"/>
    </location>
</feature>
<feature type="domain" description="MARVEL" evidence="6">
    <location>
        <begin position="11"/>
        <end position="143"/>
    </location>
</feature>
<feature type="transmembrane region" description="Helical" evidence="5">
    <location>
        <begin position="87"/>
        <end position="112"/>
    </location>
</feature>
<dbReference type="InParanoid" id="A0A0C9ZKQ2"/>